<accession>A0A1I8BCC7</accession>
<evidence type="ECO:0000313" key="2">
    <source>
        <dbReference type="WBParaSite" id="MhA1_Contig1842.frz3.gene8"/>
    </source>
</evidence>
<reference evidence="2" key="1">
    <citation type="submission" date="2016-11" db="UniProtKB">
        <authorList>
            <consortium name="WormBaseParasite"/>
        </authorList>
    </citation>
    <scope>IDENTIFICATION</scope>
</reference>
<proteinExistence type="predicted"/>
<protein>
    <submittedName>
        <fullName evidence="2">ABC transporter substrate-binding protein</fullName>
    </submittedName>
</protein>
<organism evidence="1 2">
    <name type="scientific">Meloidogyne hapla</name>
    <name type="common">Root-knot nematode worm</name>
    <dbReference type="NCBI Taxonomy" id="6305"/>
    <lineage>
        <taxon>Eukaryota</taxon>
        <taxon>Metazoa</taxon>
        <taxon>Ecdysozoa</taxon>
        <taxon>Nematoda</taxon>
        <taxon>Chromadorea</taxon>
        <taxon>Rhabditida</taxon>
        <taxon>Tylenchina</taxon>
        <taxon>Tylenchomorpha</taxon>
        <taxon>Tylenchoidea</taxon>
        <taxon>Meloidogynidae</taxon>
        <taxon>Meloidogyninae</taxon>
        <taxon>Meloidogyne</taxon>
    </lineage>
</organism>
<sequence length="53" mass="6160">QQQIADLIGKLGNKEANKIEKDKSADYGKLNKLIGEFHCDIPRAYTFETWYEK</sequence>
<dbReference type="AlphaFoldDB" id="A0A1I8BCC7"/>
<dbReference type="WBParaSite" id="MhA1_Contig1842.frz3.gene8">
    <property type="protein sequence ID" value="MhA1_Contig1842.frz3.gene8"/>
    <property type="gene ID" value="MhA1_Contig1842.frz3.gene8"/>
</dbReference>
<dbReference type="Proteomes" id="UP000095281">
    <property type="component" value="Unplaced"/>
</dbReference>
<evidence type="ECO:0000313" key="1">
    <source>
        <dbReference type="Proteomes" id="UP000095281"/>
    </source>
</evidence>
<name>A0A1I8BCC7_MELHA</name>
<keyword evidence="1" id="KW-1185">Reference proteome</keyword>